<evidence type="ECO:0000313" key="2">
    <source>
        <dbReference type="EMBL" id="GBP66539.1"/>
    </source>
</evidence>
<evidence type="ECO:0000313" key="3">
    <source>
        <dbReference type="Proteomes" id="UP000299102"/>
    </source>
</evidence>
<proteinExistence type="predicted"/>
<keyword evidence="3" id="KW-1185">Reference proteome</keyword>
<reference evidence="2 3" key="1">
    <citation type="journal article" date="2019" name="Commun. Biol.">
        <title>The bagworm genome reveals a unique fibroin gene that provides high tensile strength.</title>
        <authorList>
            <person name="Kono N."/>
            <person name="Nakamura H."/>
            <person name="Ohtoshi R."/>
            <person name="Tomita M."/>
            <person name="Numata K."/>
            <person name="Arakawa K."/>
        </authorList>
    </citation>
    <scope>NUCLEOTIDE SEQUENCE [LARGE SCALE GENOMIC DNA]</scope>
</reference>
<dbReference type="Proteomes" id="UP000299102">
    <property type="component" value="Unassembled WGS sequence"/>
</dbReference>
<gene>
    <name evidence="2" type="ORF">EVAR_51064_1</name>
</gene>
<dbReference type="EMBL" id="BGZK01000960">
    <property type="protein sequence ID" value="GBP66539.1"/>
    <property type="molecule type" value="Genomic_DNA"/>
</dbReference>
<sequence length="76" mass="8628">MKNSIKRASAFKRTQRPPPPPPVHVSTALNITDTSRCSSWLDVEWPFCASATCHNNRKAPLIQRHGRVHRDKPTVK</sequence>
<evidence type="ECO:0000256" key="1">
    <source>
        <dbReference type="SAM" id="MobiDB-lite"/>
    </source>
</evidence>
<protein>
    <submittedName>
        <fullName evidence="2">Uncharacterized protein</fullName>
    </submittedName>
</protein>
<accession>A0A4C1XW92</accession>
<feature type="region of interest" description="Disordered" evidence="1">
    <location>
        <begin position="1"/>
        <end position="27"/>
    </location>
</feature>
<name>A0A4C1XW92_EUMVA</name>
<organism evidence="2 3">
    <name type="scientific">Eumeta variegata</name>
    <name type="common">Bagworm moth</name>
    <name type="synonym">Eumeta japonica</name>
    <dbReference type="NCBI Taxonomy" id="151549"/>
    <lineage>
        <taxon>Eukaryota</taxon>
        <taxon>Metazoa</taxon>
        <taxon>Ecdysozoa</taxon>
        <taxon>Arthropoda</taxon>
        <taxon>Hexapoda</taxon>
        <taxon>Insecta</taxon>
        <taxon>Pterygota</taxon>
        <taxon>Neoptera</taxon>
        <taxon>Endopterygota</taxon>
        <taxon>Lepidoptera</taxon>
        <taxon>Glossata</taxon>
        <taxon>Ditrysia</taxon>
        <taxon>Tineoidea</taxon>
        <taxon>Psychidae</taxon>
        <taxon>Oiketicinae</taxon>
        <taxon>Eumeta</taxon>
    </lineage>
</organism>
<comment type="caution">
    <text evidence="2">The sequence shown here is derived from an EMBL/GenBank/DDBJ whole genome shotgun (WGS) entry which is preliminary data.</text>
</comment>
<dbReference type="AlphaFoldDB" id="A0A4C1XW92"/>